<dbReference type="GeneID" id="111084901"/>
<accession>A0ABM1S0G1</accession>
<name>A0ABM1S0G1_LIMPO</name>
<organism evidence="2 3">
    <name type="scientific">Limulus polyphemus</name>
    <name type="common">Atlantic horseshoe crab</name>
    <dbReference type="NCBI Taxonomy" id="6850"/>
    <lineage>
        <taxon>Eukaryota</taxon>
        <taxon>Metazoa</taxon>
        <taxon>Ecdysozoa</taxon>
        <taxon>Arthropoda</taxon>
        <taxon>Chelicerata</taxon>
        <taxon>Merostomata</taxon>
        <taxon>Xiphosura</taxon>
        <taxon>Limulidae</taxon>
        <taxon>Limulus</taxon>
    </lineage>
</organism>
<evidence type="ECO:0000313" key="2">
    <source>
        <dbReference type="Proteomes" id="UP000694941"/>
    </source>
</evidence>
<feature type="region of interest" description="Disordered" evidence="1">
    <location>
        <begin position="140"/>
        <end position="160"/>
    </location>
</feature>
<gene>
    <name evidence="3" type="primary">LOC111084901</name>
</gene>
<protein>
    <submittedName>
        <fullName evidence="3">Uncharacterized protein LOC111084901</fullName>
    </submittedName>
</protein>
<feature type="compositionally biased region" description="Basic and acidic residues" evidence="1">
    <location>
        <begin position="140"/>
        <end position="149"/>
    </location>
</feature>
<keyword evidence="2" id="KW-1185">Reference proteome</keyword>
<evidence type="ECO:0000313" key="3">
    <source>
        <dbReference type="RefSeq" id="XP_022237116.1"/>
    </source>
</evidence>
<sequence length="249" mass="27756">MEDSNITPIFTEGVKSCPGSYRPAGFNGSTSEEGIDSKSVACNRNVIPHLQVHEIDLRQDDEFLLIGSGAILETFCKEDLIQKIKGFKSRQKAVKYLAEITAASSSGRRRPSVAITTFHLGQKTNLTDSSKLSGLFSKEGKHSYEHKSDSGLSGAEQHREEMGEFGEKYKSWEYVLEQNHKLLFSRELETINSSFIRHSMHRLNARNSTIGCDESAVLPIYRVSPYSADCGATKGRVNCQKHSLHLTQI</sequence>
<dbReference type="Proteomes" id="UP000694941">
    <property type="component" value="Unplaced"/>
</dbReference>
<reference evidence="3" key="1">
    <citation type="submission" date="2025-08" db="UniProtKB">
        <authorList>
            <consortium name="RefSeq"/>
        </authorList>
    </citation>
    <scope>IDENTIFICATION</scope>
    <source>
        <tissue evidence="3">Muscle</tissue>
    </source>
</reference>
<evidence type="ECO:0000256" key="1">
    <source>
        <dbReference type="SAM" id="MobiDB-lite"/>
    </source>
</evidence>
<dbReference type="RefSeq" id="XP_022237116.1">
    <property type="nucleotide sequence ID" value="XM_022381408.1"/>
</dbReference>
<proteinExistence type="predicted"/>